<feature type="transmembrane region" description="Helical" evidence="19">
    <location>
        <begin position="234"/>
        <end position="256"/>
    </location>
</feature>
<gene>
    <name evidence="19 20" type="primary">cobS</name>
    <name evidence="20" type="ORF">NQ502_01360</name>
</gene>
<evidence type="ECO:0000256" key="9">
    <source>
        <dbReference type="ARBA" id="ARBA00022679"/>
    </source>
</evidence>
<comment type="subcellular location">
    <subcellularLocation>
        <location evidence="2 19">Cell membrane</location>
        <topology evidence="2 19">Multi-pass membrane protein</topology>
    </subcellularLocation>
</comment>
<evidence type="ECO:0000256" key="14">
    <source>
        <dbReference type="ARBA" id="ARBA00025228"/>
    </source>
</evidence>
<evidence type="ECO:0000256" key="5">
    <source>
        <dbReference type="ARBA" id="ARBA00013200"/>
    </source>
</evidence>
<keyword evidence="8 19" id="KW-0169">Cobalamin biosynthesis</keyword>
<evidence type="ECO:0000256" key="2">
    <source>
        <dbReference type="ARBA" id="ARBA00004651"/>
    </source>
</evidence>
<evidence type="ECO:0000313" key="21">
    <source>
        <dbReference type="Proteomes" id="UP001060164"/>
    </source>
</evidence>
<keyword evidence="9 19" id="KW-0808">Transferase</keyword>
<feature type="transmembrane region" description="Helical" evidence="19">
    <location>
        <begin position="185"/>
        <end position="214"/>
    </location>
</feature>
<keyword evidence="11 19" id="KW-0460">Magnesium</keyword>
<dbReference type="EC" id="2.7.8.26" evidence="5 19"/>
<evidence type="ECO:0000256" key="7">
    <source>
        <dbReference type="ARBA" id="ARBA00022475"/>
    </source>
</evidence>
<dbReference type="PANTHER" id="PTHR34148">
    <property type="entry name" value="ADENOSYLCOBINAMIDE-GDP RIBAZOLETRANSFERASE"/>
    <property type="match status" value="1"/>
</dbReference>
<evidence type="ECO:0000256" key="11">
    <source>
        <dbReference type="ARBA" id="ARBA00022842"/>
    </source>
</evidence>
<comment type="pathway">
    <text evidence="3 19">Cofactor biosynthesis; adenosylcobalamin biosynthesis; adenosylcobalamin from cob(II)yrinate a,c-diamide: step 7/7.</text>
</comment>
<comment type="catalytic activity">
    <reaction evidence="18 19">
        <text>alpha-ribazole 5'-phosphate + adenosylcob(III)inamide-GDP = adenosylcob(III)alamin 5'-phosphate + GMP + H(+)</text>
        <dbReference type="Rhea" id="RHEA:23560"/>
        <dbReference type="ChEBI" id="CHEBI:15378"/>
        <dbReference type="ChEBI" id="CHEBI:57918"/>
        <dbReference type="ChEBI" id="CHEBI:58115"/>
        <dbReference type="ChEBI" id="CHEBI:60487"/>
        <dbReference type="ChEBI" id="CHEBI:60493"/>
        <dbReference type="EC" id="2.7.8.26"/>
    </reaction>
</comment>
<evidence type="ECO:0000256" key="15">
    <source>
        <dbReference type="ARBA" id="ARBA00032605"/>
    </source>
</evidence>
<comment type="cofactor">
    <cofactor evidence="1 19">
        <name>Mg(2+)</name>
        <dbReference type="ChEBI" id="CHEBI:18420"/>
    </cofactor>
</comment>
<dbReference type="NCBIfam" id="TIGR00317">
    <property type="entry name" value="cobS"/>
    <property type="match status" value="1"/>
</dbReference>
<organism evidence="20 21">
    <name type="scientific">Ruminococcus gauvreauii</name>
    <dbReference type="NCBI Taxonomy" id="438033"/>
    <lineage>
        <taxon>Bacteria</taxon>
        <taxon>Bacillati</taxon>
        <taxon>Bacillota</taxon>
        <taxon>Clostridia</taxon>
        <taxon>Eubacteriales</taxon>
        <taxon>Oscillospiraceae</taxon>
        <taxon>Ruminococcus</taxon>
    </lineage>
</organism>
<evidence type="ECO:0000256" key="1">
    <source>
        <dbReference type="ARBA" id="ARBA00001946"/>
    </source>
</evidence>
<feature type="transmembrane region" description="Helical" evidence="19">
    <location>
        <begin position="64"/>
        <end position="89"/>
    </location>
</feature>
<proteinExistence type="inferred from homology"/>
<dbReference type="PANTHER" id="PTHR34148:SF1">
    <property type="entry name" value="ADENOSYLCOBINAMIDE-GDP RIBAZOLETRANSFERASE"/>
    <property type="match status" value="1"/>
</dbReference>
<evidence type="ECO:0000313" key="20">
    <source>
        <dbReference type="EMBL" id="UWP59737.1"/>
    </source>
</evidence>
<evidence type="ECO:0000256" key="4">
    <source>
        <dbReference type="ARBA" id="ARBA00010561"/>
    </source>
</evidence>
<keyword evidence="21" id="KW-1185">Reference proteome</keyword>
<evidence type="ECO:0000256" key="18">
    <source>
        <dbReference type="ARBA" id="ARBA00049504"/>
    </source>
</evidence>
<comment type="function">
    <text evidence="14 19">Joins adenosylcobinamide-GDP and alpha-ribazole to generate adenosylcobalamin (Ado-cobalamin). Also synthesizes adenosylcobalamin 5'-phosphate from adenosylcobinamide-GDP and alpha-ribazole 5'-phosphate.</text>
</comment>
<feature type="transmembrane region" description="Helical" evidence="19">
    <location>
        <begin position="30"/>
        <end position="52"/>
    </location>
</feature>
<dbReference type="InterPro" id="IPR003805">
    <property type="entry name" value="CobS"/>
</dbReference>
<comment type="catalytic activity">
    <reaction evidence="17 19">
        <text>alpha-ribazole + adenosylcob(III)inamide-GDP = adenosylcob(III)alamin + GMP + H(+)</text>
        <dbReference type="Rhea" id="RHEA:16049"/>
        <dbReference type="ChEBI" id="CHEBI:10329"/>
        <dbReference type="ChEBI" id="CHEBI:15378"/>
        <dbReference type="ChEBI" id="CHEBI:18408"/>
        <dbReference type="ChEBI" id="CHEBI:58115"/>
        <dbReference type="ChEBI" id="CHEBI:60487"/>
        <dbReference type="EC" id="2.7.8.26"/>
    </reaction>
</comment>
<evidence type="ECO:0000256" key="10">
    <source>
        <dbReference type="ARBA" id="ARBA00022692"/>
    </source>
</evidence>
<evidence type="ECO:0000256" key="12">
    <source>
        <dbReference type="ARBA" id="ARBA00022989"/>
    </source>
</evidence>
<name>A0ABY5VHG6_9FIRM</name>
<feature type="transmembrane region" description="Helical" evidence="19">
    <location>
        <begin position="110"/>
        <end position="130"/>
    </location>
</feature>
<comment type="similarity">
    <text evidence="4 19">Belongs to the CobS family.</text>
</comment>
<dbReference type="HAMAP" id="MF_00719">
    <property type="entry name" value="CobS"/>
    <property type="match status" value="1"/>
</dbReference>
<dbReference type="Proteomes" id="UP001060164">
    <property type="component" value="Chromosome"/>
</dbReference>
<evidence type="ECO:0000256" key="8">
    <source>
        <dbReference type="ARBA" id="ARBA00022573"/>
    </source>
</evidence>
<keyword evidence="13 19" id="KW-0472">Membrane</keyword>
<sequence length="258" mass="28576">MKRLINSFIIAFSMYSKIPMPRCDWSENNMAYAMCFWPWVGAVIGGLCWLWGVIGLHVTMNPVFFTVILLLISVFVTGGIHLDGLLDTADAMSSYQERERRLEILKDSHAGAFAVITCVVYFTMMFGVYSQMDLEAWKVIAPCFMLSRSLSALAIVTFPKARKDGSVAALSRGARTRRVRITMAVYIAALAGVLLWIDPILGTAALVGAALVYWYYHHMAMKHFGGTTGDLAGWFLSVCELVMPLAVVAVQIVMGVRL</sequence>
<dbReference type="RefSeq" id="WP_028528981.1">
    <property type="nucleotide sequence ID" value="NZ_CABLBR010000017.1"/>
</dbReference>
<dbReference type="GO" id="GO:0051073">
    <property type="term" value="F:adenosylcobinamide-GDP ribazoletransferase activity"/>
    <property type="evidence" value="ECO:0007669"/>
    <property type="project" value="UniProtKB-EC"/>
</dbReference>
<dbReference type="EMBL" id="CP102290">
    <property type="protein sequence ID" value="UWP59737.1"/>
    <property type="molecule type" value="Genomic_DNA"/>
</dbReference>
<evidence type="ECO:0000256" key="16">
    <source>
        <dbReference type="ARBA" id="ARBA00032853"/>
    </source>
</evidence>
<reference evidence="20" key="1">
    <citation type="journal article" date="2022" name="Cell">
        <title>Design, construction, and in vivo augmentation of a complex gut microbiome.</title>
        <authorList>
            <person name="Cheng A.G."/>
            <person name="Ho P.Y."/>
            <person name="Aranda-Diaz A."/>
            <person name="Jain S."/>
            <person name="Yu F.B."/>
            <person name="Meng X."/>
            <person name="Wang M."/>
            <person name="Iakiviak M."/>
            <person name="Nagashima K."/>
            <person name="Zhao A."/>
            <person name="Murugkar P."/>
            <person name="Patil A."/>
            <person name="Atabakhsh K."/>
            <person name="Weakley A."/>
            <person name="Yan J."/>
            <person name="Brumbaugh A.R."/>
            <person name="Higginbottom S."/>
            <person name="Dimas A."/>
            <person name="Shiver A.L."/>
            <person name="Deutschbauer A."/>
            <person name="Neff N."/>
            <person name="Sonnenburg J.L."/>
            <person name="Huang K.C."/>
            <person name="Fischbach M.A."/>
        </authorList>
    </citation>
    <scope>NUCLEOTIDE SEQUENCE</scope>
    <source>
        <strain evidence="20">DSM 19829</strain>
    </source>
</reference>
<evidence type="ECO:0000256" key="6">
    <source>
        <dbReference type="ARBA" id="ARBA00015850"/>
    </source>
</evidence>
<keyword evidence="10 19" id="KW-0812">Transmembrane</keyword>
<evidence type="ECO:0000256" key="13">
    <source>
        <dbReference type="ARBA" id="ARBA00023136"/>
    </source>
</evidence>
<dbReference type="Pfam" id="PF02654">
    <property type="entry name" value="CobS"/>
    <property type="match status" value="1"/>
</dbReference>
<evidence type="ECO:0000256" key="17">
    <source>
        <dbReference type="ARBA" id="ARBA00048623"/>
    </source>
</evidence>
<evidence type="ECO:0000256" key="19">
    <source>
        <dbReference type="HAMAP-Rule" id="MF_00719"/>
    </source>
</evidence>
<keyword evidence="7 19" id="KW-1003">Cell membrane</keyword>
<keyword evidence="12 19" id="KW-1133">Transmembrane helix</keyword>
<evidence type="ECO:0000256" key="3">
    <source>
        <dbReference type="ARBA" id="ARBA00004663"/>
    </source>
</evidence>
<protein>
    <recommendedName>
        <fullName evidence="6 19">Adenosylcobinamide-GDP ribazoletransferase</fullName>
        <ecNumber evidence="5 19">2.7.8.26</ecNumber>
    </recommendedName>
    <alternativeName>
        <fullName evidence="16 19">Cobalamin synthase</fullName>
    </alternativeName>
    <alternativeName>
        <fullName evidence="15 19">Cobalamin-5'-phosphate synthase</fullName>
    </alternativeName>
</protein>
<accession>A0ABY5VHG6</accession>